<dbReference type="Gene3D" id="2.60.120.10">
    <property type="entry name" value="Jelly Rolls"/>
    <property type="match status" value="1"/>
</dbReference>
<evidence type="ECO:0000313" key="6">
    <source>
        <dbReference type="Proteomes" id="UP001290462"/>
    </source>
</evidence>
<organism evidence="5 6">
    <name type="scientific">Carnobacterium maltaromaticum</name>
    <name type="common">Carnobacterium piscicola</name>
    <dbReference type="NCBI Taxonomy" id="2751"/>
    <lineage>
        <taxon>Bacteria</taxon>
        <taxon>Bacillati</taxon>
        <taxon>Bacillota</taxon>
        <taxon>Bacilli</taxon>
        <taxon>Lactobacillales</taxon>
        <taxon>Carnobacteriaceae</taxon>
        <taxon>Carnobacterium</taxon>
    </lineage>
</organism>
<dbReference type="SUPFAM" id="SSF51206">
    <property type="entry name" value="cAMP-binding domain-like"/>
    <property type="match status" value="1"/>
</dbReference>
<sequence length="230" mass="26726">MSSNILDYSLYVSGNFKEHYAKKQVKKNEIIIDQKNPFNTPENNLYIVISGQVLVEVSNSFGKNCYYDLVSNNQLFGTESILETHPYPRGISYQARAMTDVVYLEINSQFFLDHMYINPKLYHYILEDVTKRYFSVTQSYQLMNETPVVRVSNALLNLARVLDLKADSSKRKKLPLYINQTFITKYIHSSKSRVSEAFSYLEEVGTIERKPITIINEEKLNQVLLEKLHA</sequence>
<keyword evidence="2" id="KW-0238">DNA-binding</keyword>
<dbReference type="Pfam" id="PF00027">
    <property type="entry name" value="cNMP_binding"/>
    <property type="match status" value="1"/>
</dbReference>
<comment type="caution">
    <text evidence="5">The sequence shown here is derived from an EMBL/GenBank/DDBJ whole genome shotgun (WGS) entry which is preliminary data.</text>
</comment>
<dbReference type="CDD" id="cd00038">
    <property type="entry name" value="CAP_ED"/>
    <property type="match status" value="1"/>
</dbReference>
<reference evidence="5" key="1">
    <citation type="submission" date="2023-08" db="EMBL/GenBank/DDBJ databases">
        <title>Genomic characterization of piscicolin 126 produced by Carnobacterium maltaromaticum CM22 strain isolated from salmon (Salmo salar).</title>
        <authorList>
            <person name="Gonzalez-Gragera E."/>
            <person name="Garcia-Lopez J.D."/>
            <person name="Teso-Perez C."/>
            <person name="Gimenez-Hernandez I."/>
            <person name="Peralta-Sanchez J.M."/>
            <person name="Valdivia E."/>
            <person name="Montalban-Lopez M."/>
            <person name="Martin-Platero A.M."/>
            <person name="Banos A."/>
            <person name="Martinez-Bueno M."/>
        </authorList>
    </citation>
    <scope>NUCLEOTIDE SEQUENCE</scope>
    <source>
        <strain evidence="5">CM22</strain>
    </source>
</reference>
<evidence type="ECO:0000313" key="5">
    <source>
        <dbReference type="EMBL" id="MDZ5757685.1"/>
    </source>
</evidence>
<accession>A0AAW9JM86</accession>
<keyword evidence="3" id="KW-0804">Transcription</keyword>
<dbReference type="GO" id="GO:0003677">
    <property type="term" value="F:DNA binding"/>
    <property type="evidence" value="ECO:0007669"/>
    <property type="project" value="UniProtKB-KW"/>
</dbReference>
<dbReference type="Proteomes" id="UP001290462">
    <property type="component" value="Unassembled WGS sequence"/>
</dbReference>
<dbReference type="InterPro" id="IPR014710">
    <property type="entry name" value="RmlC-like_jellyroll"/>
</dbReference>
<dbReference type="RefSeq" id="WP_010054818.1">
    <property type="nucleotide sequence ID" value="NZ_BJOJ01000053.1"/>
</dbReference>
<proteinExistence type="predicted"/>
<keyword evidence="1" id="KW-0805">Transcription regulation</keyword>
<dbReference type="PROSITE" id="PS50042">
    <property type="entry name" value="CNMP_BINDING_3"/>
    <property type="match status" value="1"/>
</dbReference>
<dbReference type="InterPro" id="IPR000595">
    <property type="entry name" value="cNMP-bd_dom"/>
</dbReference>
<dbReference type="AlphaFoldDB" id="A0AAW9JM86"/>
<dbReference type="Pfam" id="PF13545">
    <property type="entry name" value="HTH_Crp_2"/>
    <property type="match status" value="1"/>
</dbReference>
<dbReference type="InterPro" id="IPR012318">
    <property type="entry name" value="HTH_CRP"/>
</dbReference>
<dbReference type="InterPro" id="IPR018490">
    <property type="entry name" value="cNMP-bd_dom_sf"/>
</dbReference>
<feature type="domain" description="Cyclic nucleotide-binding" evidence="4">
    <location>
        <begin position="43"/>
        <end position="132"/>
    </location>
</feature>
<protein>
    <submittedName>
        <fullName evidence="5">Crp/Fnr family transcriptional regulator</fullName>
    </submittedName>
</protein>
<name>A0AAW9JM86_CARML</name>
<evidence type="ECO:0000256" key="3">
    <source>
        <dbReference type="ARBA" id="ARBA00023163"/>
    </source>
</evidence>
<gene>
    <name evidence="5" type="ORF">RAK27_03355</name>
</gene>
<evidence type="ECO:0000256" key="1">
    <source>
        <dbReference type="ARBA" id="ARBA00023015"/>
    </source>
</evidence>
<evidence type="ECO:0000259" key="4">
    <source>
        <dbReference type="PROSITE" id="PS50042"/>
    </source>
</evidence>
<dbReference type="GO" id="GO:0006355">
    <property type="term" value="P:regulation of DNA-templated transcription"/>
    <property type="evidence" value="ECO:0007669"/>
    <property type="project" value="InterPro"/>
</dbReference>
<evidence type="ECO:0000256" key="2">
    <source>
        <dbReference type="ARBA" id="ARBA00023125"/>
    </source>
</evidence>
<dbReference type="EMBL" id="JAVBVO010000002">
    <property type="protein sequence ID" value="MDZ5757685.1"/>
    <property type="molecule type" value="Genomic_DNA"/>
</dbReference>